<keyword evidence="4" id="KW-1185">Reference proteome</keyword>
<protein>
    <recommendedName>
        <fullName evidence="5">Immediate early response 2</fullName>
    </recommendedName>
</protein>
<evidence type="ECO:0000256" key="2">
    <source>
        <dbReference type="SAM" id="MobiDB-lite"/>
    </source>
</evidence>
<dbReference type="EMBL" id="JBHFQA010000015">
    <property type="protein sequence ID" value="KAL2086865.1"/>
    <property type="molecule type" value="Genomic_DNA"/>
</dbReference>
<evidence type="ECO:0000313" key="3">
    <source>
        <dbReference type="EMBL" id="KAL2086865.1"/>
    </source>
</evidence>
<comment type="similarity">
    <text evidence="1">Belongs to the IER family.</text>
</comment>
<accession>A0ABD1JKG8</accession>
<evidence type="ECO:0008006" key="5">
    <source>
        <dbReference type="Google" id="ProtNLM"/>
    </source>
</evidence>
<dbReference type="InterPro" id="IPR008653">
    <property type="entry name" value="IER"/>
</dbReference>
<reference evidence="3 4" key="1">
    <citation type="submission" date="2024-09" db="EMBL/GenBank/DDBJ databases">
        <title>A chromosome-level genome assembly of Gray's grenadier anchovy, Coilia grayii.</title>
        <authorList>
            <person name="Fu Z."/>
        </authorList>
    </citation>
    <scope>NUCLEOTIDE SEQUENCE [LARGE SCALE GENOMIC DNA]</scope>
    <source>
        <strain evidence="3">G4</strain>
        <tissue evidence="3">Muscle</tissue>
    </source>
</reference>
<gene>
    <name evidence="3" type="ORF">ACEWY4_017924</name>
</gene>
<organism evidence="3 4">
    <name type="scientific">Coilia grayii</name>
    <name type="common">Gray's grenadier anchovy</name>
    <dbReference type="NCBI Taxonomy" id="363190"/>
    <lineage>
        <taxon>Eukaryota</taxon>
        <taxon>Metazoa</taxon>
        <taxon>Chordata</taxon>
        <taxon>Craniata</taxon>
        <taxon>Vertebrata</taxon>
        <taxon>Euteleostomi</taxon>
        <taxon>Actinopterygii</taxon>
        <taxon>Neopterygii</taxon>
        <taxon>Teleostei</taxon>
        <taxon>Clupei</taxon>
        <taxon>Clupeiformes</taxon>
        <taxon>Clupeoidei</taxon>
        <taxon>Engraulidae</taxon>
        <taxon>Coilinae</taxon>
        <taxon>Coilia</taxon>
    </lineage>
</organism>
<name>A0ABD1JKG8_9TELE</name>
<sequence>MNLSEDAKRIMAISISKLYSSRTQRGGLRLHRSLLLSLVMRSARDIYHSVQLLNEEQQHTVPCEPQPTVTEEPMETSADQTVPEMDIPTETDLVSNDEGDIPSLHTGDGECDKENKDSSQCDRHSRKRRGKAAAEPEFLPSKKARMDNEEDRRVGVLRSSNGNCCRTVEILTQLSVPSAIEAF</sequence>
<feature type="compositionally biased region" description="Basic and acidic residues" evidence="2">
    <location>
        <begin position="107"/>
        <end position="123"/>
    </location>
</feature>
<evidence type="ECO:0000313" key="4">
    <source>
        <dbReference type="Proteomes" id="UP001591681"/>
    </source>
</evidence>
<dbReference type="Pfam" id="PF05760">
    <property type="entry name" value="IER"/>
    <property type="match status" value="1"/>
</dbReference>
<evidence type="ECO:0000256" key="1">
    <source>
        <dbReference type="ARBA" id="ARBA00006186"/>
    </source>
</evidence>
<dbReference type="Proteomes" id="UP001591681">
    <property type="component" value="Unassembled WGS sequence"/>
</dbReference>
<dbReference type="PANTHER" id="PTHR15895">
    <property type="entry name" value="IMMEDIATE EARLY RESPONSE GENE"/>
    <property type="match status" value="1"/>
</dbReference>
<dbReference type="AlphaFoldDB" id="A0ABD1JKG8"/>
<proteinExistence type="inferred from homology"/>
<feature type="region of interest" description="Disordered" evidence="2">
    <location>
        <begin position="57"/>
        <end position="152"/>
    </location>
</feature>
<comment type="caution">
    <text evidence="3">The sequence shown here is derived from an EMBL/GenBank/DDBJ whole genome shotgun (WGS) entry which is preliminary data.</text>
</comment>